<keyword evidence="3 6" id="KW-1133">Transmembrane helix</keyword>
<feature type="domain" description="Dendritic cell-specific transmembrane protein-like" evidence="7">
    <location>
        <begin position="407"/>
        <end position="597"/>
    </location>
</feature>
<dbReference type="InterPro" id="IPR051856">
    <property type="entry name" value="CSR-E3_Ligase_Protein"/>
</dbReference>
<reference evidence="8" key="1">
    <citation type="journal article" date="2019" name="bioRxiv">
        <title>The Genome of the Zebra Mussel, Dreissena polymorpha: A Resource for Invasive Species Research.</title>
        <authorList>
            <person name="McCartney M.A."/>
            <person name="Auch B."/>
            <person name="Kono T."/>
            <person name="Mallez S."/>
            <person name="Zhang Y."/>
            <person name="Obille A."/>
            <person name="Becker A."/>
            <person name="Abrahante J.E."/>
            <person name="Garbe J."/>
            <person name="Badalamenti J.P."/>
            <person name="Herman A."/>
            <person name="Mangelson H."/>
            <person name="Liachko I."/>
            <person name="Sullivan S."/>
            <person name="Sone E.D."/>
            <person name="Koren S."/>
            <person name="Silverstein K.A.T."/>
            <person name="Beckman K.B."/>
            <person name="Gohl D.M."/>
        </authorList>
    </citation>
    <scope>NUCLEOTIDE SEQUENCE</scope>
    <source>
        <strain evidence="8">Duluth1</strain>
        <tissue evidence="8">Whole animal</tissue>
    </source>
</reference>
<gene>
    <name evidence="8" type="ORF">DPMN_077823</name>
</gene>
<evidence type="ECO:0000256" key="3">
    <source>
        <dbReference type="ARBA" id="ARBA00022989"/>
    </source>
</evidence>
<keyword evidence="9" id="KW-1185">Reference proteome</keyword>
<evidence type="ECO:0000313" key="9">
    <source>
        <dbReference type="Proteomes" id="UP000828390"/>
    </source>
</evidence>
<keyword evidence="4 6" id="KW-0472">Membrane</keyword>
<feature type="compositionally biased region" description="Polar residues" evidence="5">
    <location>
        <begin position="24"/>
        <end position="36"/>
    </location>
</feature>
<feature type="transmembrane region" description="Helical" evidence="6">
    <location>
        <begin position="550"/>
        <end position="569"/>
    </location>
</feature>
<evidence type="ECO:0000256" key="4">
    <source>
        <dbReference type="ARBA" id="ARBA00023136"/>
    </source>
</evidence>
<feature type="transmembrane region" description="Helical" evidence="6">
    <location>
        <begin position="121"/>
        <end position="147"/>
    </location>
</feature>
<reference evidence="8" key="2">
    <citation type="submission" date="2020-11" db="EMBL/GenBank/DDBJ databases">
        <authorList>
            <person name="McCartney M.A."/>
            <person name="Auch B."/>
            <person name="Kono T."/>
            <person name="Mallez S."/>
            <person name="Becker A."/>
            <person name="Gohl D.M."/>
            <person name="Silverstein K.A.T."/>
            <person name="Koren S."/>
            <person name="Bechman K.B."/>
            <person name="Herman A."/>
            <person name="Abrahante J.E."/>
            <person name="Garbe J."/>
        </authorList>
    </citation>
    <scope>NUCLEOTIDE SEQUENCE</scope>
    <source>
        <strain evidence="8">Duluth1</strain>
        <tissue evidence="8">Whole animal</tissue>
    </source>
</reference>
<dbReference type="AlphaFoldDB" id="A0A9D4BPZ3"/>
<proteinExistence type="predicted"/>
<dbReference type="InterPro" id="IPR012858">
    <property type="entry name" value="DC_STAMP-like"/>
</dbReference>
<keyword evidence="2 6" id="KW-0812">Transmembrane</keyword>
<protein>
    <recommendedName>
        <fullName evidence="7">Dendritic cell-specific transmembrane protein-like domain-containing protein</fullName>
    </recommendedName>
</protein>
<evidence type="ECO:0000256" key="5">
    <source>
        <dbReference type="SAM" id="MobiDB-lite"/>
    </source>
</evidence>
<dbReference type="GO" id="GO:0016020">
    <property type="term" value="C:membrane"/>
    <property type="evidence" value="ECO:0007669"/>
    <property type="project" value="UniProtKB-SubCell"/>
</dbReference>
<sequence>MSKKICYAKASDIKPDRAPLKRTAAQSARDQTNTGTPAHDKNMDASGHSHTVCFDAVNIERRFSPPDAATSWHEQIYKKILRSERGAYTTIKAVFGALVGVLIGAAFFPLCVYSFGYTYELSGYIASIATVLLILSLAFSSYCRCIVSLCFPNFFTGKGRAVLLTVLLSLIVSYPLENITNNAKETGKSMSCVVELAANQSRYLQGQLRQPVEELKAHIETQFAFVKRLSKTVKDAYGDATNALNVANDALDSTIQAINRARQECEGRLSSASSSCSNFCHNLPLSWIGLSCDSACSSLSTIGDQCKHLSVINDPLTAVSKQARDALNKAMSFFDVSFEKLEDFSASSNASKNFKDIKKEINEAIESKAKTLLSVFGIGKKVLSLSLLVLFVQSFLYLRNYLAKDSFDNIYITAQFRKLDNENKAQGRESVLPLKKKEKHKYVNTQSKKLNPSELAYCKLGLVQVLLHFIMCLLIVIFDLGLYYILDLVRIHGQVDMEVKGHGEFRIQVNGEGIFANFYRLFIDNLNLDKRYQSSVNVSDCLPDPSPPNYNMYLVFLIMYAVATAIVFLQGYGMRLRRIISAYFYPEQELARLDYLHKKISHQRVSRLKLLRNLIVSAHKESREKDSLRLSPWLCFKIFILNKIMSKEEKLQCLSCKQSESSVSHVNIRRCSSEIEGATCEGVYCDECWGYLAGSCALCDKNNVI</sequence>
<dbReference type="Pfam" id="PF07782">
    <property type="entry name" value="DC_STAMP"/>
    <property type="match status" value="1"/>
</dbReference>
<evidence type="ECO:0000256" key="2">
    <source>
        <dbReference type="ARBA" id="ARBA00022692"/>
    </source>
</evidence>
<evidence type="ECO:0000256" key="1">
    <source>
        <dbReference type="ARBA" id="ARBA00004141"/>
    </source>
</evidence>
<evidence type="ECO:0000256" key="6">
    <source>
        <dbReference type="SAM" id="Phobius"/>
    </source>
</evidence>
<dbReference type="OrthoDB" id="5985669at2759"/>
<dbReference type="PANTHER" id="PTHR21041">
    <property type="entry name" value="DENDRITIC CELL-SPECIFIC TRANSMEMBRANE PROTEIN"/>
    <property type="match status" value="1"/>
</dbReference>
<evidence type="ECO:0000259" key="7">
    <source>
        <dbReference type="Pfam" id="PF07782"/>
    </source>
</evidence>
<feature type="transmembrane region" description="Helical" evidence="6">
    <location>
        <begin position="465"/>
        <end position="486"/>
    </location>
</feature>
<dbReference type="Proteomes" id="UP000828390">
    <property type="component" value="Unassembled WGS sequence"/>
</dbReference>
<feature type="region of interest" description="Disordered" evidence="5">
    <location>
        <begin position="18"/>
        <end position="46"/>
    </location>
</feature>
<dbReference type="EMBL" id="JAIWYP010000015">
    <property type="protein sequence ID" value="KAH3702796.1"/>
    <property type="molecule type" value="Genomic_DNA"/>
</dbReference>
<name>A0A9D4BPZ3_DREPO</name>
<dbReference type="PANTHER" id="PTHR21041:SF9">
    <property type="entry name" value="DENDRITIC CELL-SPECIFIC TRANSMEMBRANE PROTEIN-LIKE DOMAIN-CONTAINING PROTEIN"/>
    <property type="match status" value="1"/>
</dbReference>
<feature type="transmembrane region" description="Helical" evidence="6">
    <location>
        <begin position="93"/>
        <end position="115"/>
    </location>
</feature>
<evidence type="ECO:0000313" key="8">
    <source>
        <dbReference type="EMBL" id="KAH3702796.1"/>
    </source>
</evidence>
<comment type="caution">
    <text evidence="8">The sequence shown here is derived from an EMBL/GenBank/DDBJ whole genome shotgun (WGS) entry which is preliminary data.</text>
</comment>
<accession>A0A9D4BPZ3</accession>
<organism evidence="8 9">
    <name type="scientific">Dreissena polymorpha</name>
    <name type="common">Zebra mussel</name>
    <name type="synonym">Mytilus polymorpha</name>
    <dbReference type="NCBI Taxonomy" id="45954"/>
    <lineage>
        <taxon>Eukaryota</taxon>
        <taxon>Metazoa</taxon>
        <taxon>Spiralia</taxon>
        <taxon>Lophotrochozoa</taxon>
        <taxon>Mollusca</taxon>
        <taxon>Bivalvia</taxon>
        <taxon>Autobranchia</taxon>
        <taxon>Heteroconchia</taxon>
        <taxon>Euheterodonta</taxon>
        <taxon>Imparidentia</taxon>
        <taxon>Neoheterodontei</taxon>
        <taxon>Myida</taxon>
        <taxon>Dreissenoidea</taxon>
        <taxon>Dreissenidae</taxon>
        <taxon>Dreissena</taxon>
    </lineage>
</organism>
<comment type="subcellular location">
    <subcellularLocation>
        <location evidence="1">Membrane</location>
        <topology evidence="1">Multi-pass membrane protein</topology>
    </subcellularLocation>
</comment>